<gene>
    <name evidence="1" type="ORF">AGR4C_Cc70129</name>
</gene>
<dbReference type="Gene3D" id="3.30.2310.20">
    <property type="entry name" value="RelE-like"/>
    <property type="match status" value="1"/>
</dbReference>
<name>A0A1S7QDB3_AGRTU</name>
<sequence length="76" mass="8257">MTKARAYSLSSRAIRDLIYIYKYLEDRNPAAGEQLVSAIERKIRDTARLGLTGVPVTGSVAAFAPSIIKIAASIFV</sequence>
<protein>
    <submittedName>
        <fullName evidence="1">Uncharacterized protein</fullName>
    </submittedName>
</protein>
<proteinExistence type="predicted"/>
<dbReference type="InterPro" id="IPR035093">
    <property type="entry name" value="RelE/ParE_toxin_dom_sf"/>
</dbReference>
<dbReference type="AlphaFoldDB" id="A0A1S7QDB3"/>
<evidence type="ECO:0000313" key="1">
    <source>
        <dbReference type="EMBL" id="CUX34697.1"/>
    </source>
</evidence>
<organism evidence="1 2">
    <name type="scientific">Agrobacterium tumefaciens str. Kerr 14</name>
    <dbReference type="NCBI Taxonomy" id="1183424"/>
    <lineage>
        <taxon>Bacteria</taxon>
        <taxon>Pseudomonadati</taxon>
        <taxon>Pseudomonadota</taxon>
        <taxon>Alphaproteobacteria</taxon>
        <taxon>Hyphomicrobiales</taxon>
        <taxon>Rhizobiaceae</taxon>
        <taxon>Rhizobium/Agrobacterium group</taxon>
        <taxon>Agrobacterium</taxon>
        <taxon>Agrobacterium tumefaciens complex</taxon>
    </lineage>
</organism>
<reference evidence="1 2" key="1">
    <citation type="submission" date="2016-01" db="EMBL/GenBank/DDBJ databases">
        <authorList>
            <person name="Oliw E.H."/>
        </authorList>
    </citation>
    <scope>NUCLEOTIDE SEQUENCE [LARGE SCALE GENOMIC DNA]</scope>
    <source>
        <strain evidence="1 2">Kerr 14</strain>
    </source>
</reference>
<evidence type="ECO:0000313" key="2">
    <source>
        <dbReference type="Proteomes" id="UP000191897"/>
    </source>
</evidence>
<dbReference type="EMBL" id="FBWC01000016">
    <property type="protein sequence ID" value="CUX34697.1"/>
    <property type="molecule type" value="Genomic_DNA"/>
</dbReference>
<dbReference type="Proteomes" id="UP000191897">
    <property type="component" value="Unassembled WGS sequence"/>
</dbReference>
<accession>A0A1S7QDB3</accession>